<gene>
    <name evidence="4" type="ORF">GCM10007147_27570</name>
</gene>
<keyword evidence="2" id="KW-0472">Membrane</keyword>
<dbReference type="PANTHER" id="PTHR34473:SF2">
    <property type="entry name" value="UPF0699 TRANSMEMBRANE PROTEIN YDBT"/>
    <property type="match status" value="1"/>
</dbReference>
<feature type="region of interest" description="Disordered" evidence="1">
    <location>
        <begin position="1"/>
        <end position="117"/>
    </location>
</feature>
<feature type="transmembrane region" description="Helical" evidence="2">
    <location>
        <begin position="134"/>
        <end position="154"/>
    </location>
</feature>
<organism evidence="4 5">
    <name type="scientific">Nocardiopsis kunsanensis</name>
    <dbReference type="NCBI Taxonomy" id="141693"/>
    <lineage>
        <taxon>Bacteria</taxon>
        <taxon>Bacillati</taxon>
        <taxon>Actinomycetota</taxon>
        <taxon>Actinomycetes</taxon>
        <taxon>Streptosporangiales</taxon>
        <taxon>Nocardiopsidaceae</taxon>
        <taxon>Nocardiopsis</taxon>
    </lineage>
</organism>
<feature type="compositionally biased region" description="Pro residues" evidence="1">
    <location>
        <begin position="30"/>
        <end position="66"/>
    </location>
</feature>
<keyword evidence="5" id="KW-1185">Reference proteome</keyword>
<feature type="region of interest" description="Disordered" evidence="1">
    <location>
        <begin position="526"/>
        <end position="552"/>
    </location>
</feature>
<evidence type="ECO:0000256" key="1">
    <source>
        <dbReference type="SAM" id="MobiDB-lite"/>
    </source>
</evidence>
<dbReference type="EMBL" id="BMXL01000013">
    <property type="protein sequence ID" value="GHD28002.1"/>
    <property type="molecule type" value="Genomic_DNA"/>
</dbReference>
<evidence type="ECO:0000313" key="4">
    <source>
        <dbReference type="EMBL" id="GHD28002.1"/>
    </source>
</evidence>
<dbReference type="Proteomes" id="UP000654947">
    <property type="component" value="Unassembled WGS sequence"/>
</dbReference>
<feature type="compositionally biased region" description="Low complexity" evidence="1">
    <location>
        <begin position="67"/>
        <end position="76"/>
    </location>
</feature>
<dbReference type="PANTHER" id="PTHR34473">
    <property type="entry name" value="UPF0699 TRANSMEMBRANE PROTEIN YDBS"/>
    <property type="match status" value="1"/>
</dbReference>
<dbReference type="AlphaFoldDB" id="A0A918XEB6"/>
<feature type="domain" description="YdbS-like PH" evidence="3">
    <location>
        <begin position="180"/>
        <end position="254"/>
    </location>
</feature>
<feature type="transmembrane region" description="Helical" evidence="2">
    <location>
        <begin position="317"/>
        <end position="334"/>
    </location>
</feature>
<keyword evidence="2" id="KW-1133">Transmembrane helix</keyword>
<feature type="transmembrane region" description="Helical" evidence="2">
    <location>
        <begin position="290"/>
        <end position="311"/>
    </location>
</feature>
<accession>A0A918XEB6</accession>
<evidence type="ECO:0000313" key="5">
    <source>
        <dbReference type="Proteomes" id="UP000654947"/>
    </source>
</evidence>
<feature type="domain" description="YdbS-like PH" evidence="3">
    <location>
        <begin position="454"/>
        <end position="518"/>
    </location>
</feature>
<reference evidence="4 5" key="1">
    <citation type="journal article" date="2014" name="Int. J. Syst. Evol. Microbiol.">
        <title>Complete genome sequence of Corynebacterium casei LMG S-19264T (=DSM 44701T), isolated from a smear-ripened cheese.</title>
        <authorList>
            <consortium name="US DOE Joint Genome Institute (JGI-PGF)"/>
            <person name="Walter F."/>
            <person name="Albersmeier A."/>
            <person name="Kalinowski J."/>
            <person name="Ruckert C."/>
        </authorList>
    </citation>
    <scope>NUCLEOTIDE SEQUENCE [LARGE SCALE GENOMIC DNA]</scope>
    <source>
        <strain evidence="4 5">KCTC 19473</strain>
    </source>
</reference>
<proteinExistence type="predicted"/>
<protein>
    <recommendedName>
        <fullName evidence="3">YdbS-like PH domain-containing protein</fullName>
    </recommendedName>
</protein>
<dbReference type="Pfam" id="PF03703">
    <property type="entry name" value="bPH_2"/>
    <property type="match status" value="3"/>
</dbReference>
<evidence type="ECO:0000259" key="3">
    <source>
        <dbReference type="Pfam" id="PF03703"/>
    </source>
</evidence>
<name>A0A918XEB6_9ACTN</name>
<comment type="caution">
    <text evidence="4">The sequence shown here is derived from an EMBL/GenBank/DDBJ whole genome shotgun (WGS) entry which is preliminary data.</text>
</comment>
<sequence>MHGPARPEHGDGDRGDGRTPPQNGGWTPPGGGPPSGPPPEGWTPPQGPPQGPQGPPQGPQGPPQDPQGPNAPQAPQHLQYPPQGPHPSHVGRPAFQWAPPPAEPAPRGQWHAAPPPGPLGDVTTGVFRAHWIVIPFRVAAVTLVFAALAGPILGQFGFDWVLMMTVAVLFGTLAYCLPAWWYATFGLRDDHLVVHSGLVLRGSREIPLSRLQAVDVVRPLLMQVLGLAELRVELAGGDGSVVRLTCLRHALAERMRVAVMAHAAGLPGRAPESPEWPFYRLPFPLMLGALLFRVPVLLAFVALLMLLTAGVVFGEPGVFGAVVPLVLGLLRHFWGPLTRYTDFYASTSGDGLRLRYGMFQRRMQTVPPGRVQAVRVVEPLLWRALGVARVEANVAGYAGARQGDSATLLPVAPRHRAFALVNEVFPGSDAASVPLAAGDGMHHSDVGADEYLFVTTRGLFCRTTDVVPVERVQALRLAEGPWSRFTGRLTVGADTPPGPADARAHGLGADRARSLLDALAGYGRRARGPGAGTERWATRATLSRVRGGSRGS</sequence>
<feature type="compositionally biased region" description="Basic and acidic residues" evidence="1">
    <location>
        <begin position="1"/>
        <end position="17"/>
    </location>
</feature>
<feature type="transmembrane region" description="Helical" evidence="2">
    <location>
        <begin position="160"/>
        <end position="183"/>
    </location>
</feature>
<keyword evidence="2" id="KW-0812">Transmembrane</keyword>
<dbReference type="InterPro" id="IPR005182">
    <property type="entry name" value="YdbS-like_PH"/>
</dbReference>
<evidence type="ECO:0000256" key="2">
    <source>
        <dbReference type="SAM" id="Phobius"/>
    </source>
</evidence>
<feature type="domain" description="YdbS-like PH" evidence="3">
    <location>
        <begin position="348"/>
        <end position="417"/>
    </location>
</feature>